<gene>
    <name evidence="3" type="ORF">ECU11_1670</name>
</gene>
<name>M1K700_ENCCN</name>
<protein>
    <submittedName>
        <fullName evidence="3">20S proteasome alpha subunit C2</fullName>
    </submittedName>
</protein>
<dbReference type="VEuPathDB" id="MicrosporidiaDB:M970_111670"/>
<accession>M1K700</accession>
<sequence length="239" mass="27086">MFLRAGPQLMGSQARYNMFKIFNPEGCVKQLDFIRQTTELGGTAVGLKNRSVGVLIAHNERRSRLADIQKKVFSIDRKSLFTFSGITNDGLQIVDYLIDKSVREEVIKGRAIHFLDVFEDLLRDVFERTILNGRRLYGVSGLYMTEYDGIRLVEFNPKGHVREVKGMGIGCRAQSSRTVLEAYCEEYEKMGVEELVRIGIMALKNAHPEDDALTGENVEIWILEAGKAVYNIDAKVFLN</sequence>
<evidence type="ECO:0000256" key="1">
    <source>
        <dbReference type="ARBA" id="ARBA00022942"/>
    </source>
</evidence>
<dbReference type="InterPro" id="IPR023332">
    <property type="entry name" value="Proteasome_alpha-type"/>
</dbReference>
<dbReference type="Pfam" id="PF00227">
    <property type="entry name" value="Proteasome"/>
    <property type="match status" value="1"/>
</dbReference>
<organism evidence="3">
    <name type="scientific">Encephalitozoon cuniculi</name>
    <name type="common">Microsporidian parasite</name>
    <dbReference type="NCBI Taxonomy" id="6035"/>
    <lineage>
        <taxon>Eukaryota</taxon>
        <taxon>Fungi</taxon>
        <taxon>Fungi incertae sedis</taxon>
        <taxon>Microsporidia</taxon>
        <taxon>Unikaryonidae</taxon>
        <taxon>Encephalitozoon</taxon>
    </lineage>
</organism>
<dbReference type="InterPro" id="IPR029055">
    <property type="entry name" value="Ntn_hydrolases_N"/>
</dbReference>
<dbReference type="VEuPathDB" id="MicrosporidiaDB:AEWD_111670"/>
<dbReference type="VEuPathDB" id="MicrosporidiaDB:ECU11_1670"/>
<dbReference type="GO" id="GO:0019773">
    <property type="term" value="C:proteasome core complex, alpha-subunit complex"/>
    <property type="evidence" value="ECO:0007669"/>
    <property type="project" value="UniProtKB-UniRule"/>
</dbReference>
<proteinExistence type="inferred from homology"/>
<dbReference type="InterPro" id="IPR050115">
    <property type="entry name" value="Proteasome_alpha"/>
</dbReference>
<comment type="similarity">
    <text evidence="2">Belongs to the peptidase T1A family.</text>
</comment>
<dbReference type="Gene3D" id="3.60.20.10">
    <property type="entry name" value="Glutamine Phosphoribosylpyrophosphate, subunit 1, domain 1"/>
    <property type="match status" value="1"/>
</dbReference>
<reference evidence="3" key="1">
    <citation type="journal article" date="2013" name="Eukaryot. Cell">
        <title>Extremely Reduced Levels of Heterozygosity in the Vertebrate Pathogen Encephalitozoon cuniculi.</title>
        <authorList>
            <person name="Selman M."/>
            <person name="Sak B."/>
            <person name="Kvac M."/>
            <person name="Farinelli L."/>
            <person name="Weiss L.M."/>
            <person name="Corradi N."/>
        </authorList>
    </citation>
    <scope>NUCLEOTIDE SEQUENCE</scope>
</reference>
<evidence type="ECO:0000256" key="2">
    <source>
        <dbReference type="PROSITE-ProRule" id="PRU00808"/>
    </source>
</evidence>
<dbReference type="PANTHER" id="PTHR11599">
    <property type="entry name" value="PROTEASOME SUBUNIT ALPHA/BETA"/>
    <property type="match status" value="1"/>
</dbReference>
<evidence type="ECO:0000313" key="3">
    <source>
        <dbReference type="EMBL" id="AGE94952.1"/>
    </source>
</evidence>
<keyword evidence="1 2" id="KW-0647">Proteasome</keyword>
<dbReference type="VEuPathDB" id="MicrosporidiaDB:AEWR_111670"/>
<dbReference type="EMBL" id="KC513604">
    <property type="protein sequence ID" value="AGE94952.1"/>
    <property type="molecule type" value="Genomic_DNA"/>
</dbReference>
<dbReference type="SUPFAM" id="SSF56235">
    <property type="entry name" value="N-terminal nucleophile aminohydrolases (Ntn hydrolases)"/>
    <property type="match status" value="1"/>
</dbReference>
<dbReference type="InterPro" id="IPR001353">
    <property type="entry name" value="Proteasome_sua/b"/>
</dbReference>
<dbReference type="GO" id="GO:0051603">
    <property type="term" value="P:proteolysis involved in protein catabolic process"/>
    <property type="evidence" value="ECO:0007669"/>
    <property type="project" value="InterPro"/>
</dbReference>
<dbReference type="PROSITE" id="PS51475">
    <property type="entry name" value="PROTEASOME_ALPHA_2"/>
    <property type="match status" value="1"/>
</dbReference>
<dbReference type="AlphaFoldDB" id="M1K700"/>
<dbReference type="VEuPathDB" id="MicrosporidiaDB:AEWQ_111670"/>